<gene>
    <name evidence="1" type="ORF">DAMO_0431</name>
</gene>
<name>D5MJS7_METO1</name>
<dbReference type="HOGENOM" id="CLU_101762_0_0_0"/>
<dbReference type="KEGG" id="mox:DAMO_0431"/>
<dbReference type="InterPro" id="IPR036265">
    <property type="entry name" value="HIT-like_sf"/>
</dbReference>
<proteinExistence type="predicted"/>
<dbReference type="eggNOG" id="COG0537">
    <property type="taxonomic scope" value="Bacteria"/>
</dbReference>
<sequence>MGACKLCSELESRTSAWNQPLFESPNFVALPSLGALIEGWILLVPKRHFISFGAVPGSMLAEMNEFKGFLCSVLGQRYGTATAFEHGPIAAGRTVGCGVDHAHLHLVPLLFDLLAEVSPLLPSGVRWANAGIEECQDAYGRGQDYLYLEQPICSGWIATHDQFGSQLFRRAIATRIGVRDQYNWREYEQLPTVMATMQMVRALVSTGAADGLSGSAA</sequence>
<accession>D5MJS7</accession>
<dbReference type="SUPFAM" id="SSF54197">
    <property type="entry name" value="HIT-like"/>
    <property type="match status" value="1"/>
</dbReference>
<dbReference type="EMBL" id="FP565575">
    <property type="protein sequence ID" value="CBE67510.1"/>
    <property type="molecule type" value="Genomic_DNA"/>
</dbReference>
<dbReference type="STRING" id="671143.DAMO_0431"/>
<evidence type="ECO:0000313" key="2">
    <source>
        <dbReference type="Proteomes" id="UP000006898"/>
    </source>
</evidence>
<protein>
    <recommendedName>
        <fullName evidence="3">HIT domain-containing protein</fullName>
    </recommendedName>
</protein>
<evidence type="ECO:0008006" key="3">
    <source>
        <dbReference type="Google" id="ProtNLM"/>
    </source>
</evidence>
<dbReference type="Gene3D" id="3.30.428.10">
    <property type="entry name" value="HIT-like"/>
    <property type="match status" value="1"/>
</dbReference>
<evidence type="ECO:0000313" key="1">
    <source>
        <dbReference type="EMBL" id="CBE67510.1"/>
    </source>
</evidence>
<dbReference type="AlphaFoldDB" id="D5MJS7"/>
<organism evidence="1 2">
    <name type="scientific">Methylomirabilis oxygeniifera</name>
    <dbReference type="NCBI Taxonomy" id="671143"/>
    <lineage>
        <taxon>Bacteria</taxon>
        <taxon>Candidatus Methylomirabilota</taxon>
        <taxon>Candidatus Methylomirabilia</taxon>
        <taxon>Candidatus Methylomirabilales</taxon>
        <taxon>Candidatus Methylomirabilaceae</taxon>
        <taxon>Candidatus Methylomirabilis</taxon>
    </lineage>
</organism>
<dbReference type="PATRIC" id="fig|671143.5.peg.364"/>
<reference evidence="1 2" key="1">
    <citation type="journal article" date="2010" name="Nature">
        <title>Nitrite-driven anaerobic methane oxidation by oxygenic bacteria.</title>
        <authorList>
            <person name="Ettwig K.F."/>
            <person name="Butler M.K."/>
            <person name="Le Paslier D."/>
            <person name="Pelletier E."/>
            <person name="Mangenot S."/>
            <person name="Kuypers M.M.M."/>
            <person name="Schreiber F."/>
            <person name="Dutilh B.E."/>
            <person name="Zedelius J."/>
            <person name="de Beer D."/>
            <person name="Gloerich J."/>
            <person name="Wessels H.J.C.T."/>
            <person name="van Allen T."/>
            <person name="Luesken F."/>
            <person name="Wu M."/>
            <person name="van de Pas-Schoonen K.T."/>
            <person name="Op den Camp H.J.M."/>
            <person name="Janssen-Megens E.M."/>
            <person name="Francoijs K-J."/>
            <person name="Stunnenberg H."/>
            <person name="Weissenbach J."/>
            <person name="Jetten M.S.M."/>
            <person name="Strous M."/>
        </authorList>
    </citation>
    <scope>NUCLEOTIDE SEQUENCE [LARGE SCALE GENOMIC DNA]</scope>
</reference>
<dbReference type="Proteomes" id="UP000006898">
    <property type="component" value="Chromosome"/>
</dbReference>